<dbReference type="InterPro" id="IPR006513">
    <property type="entry name" value="YtfJ_HI0045"/>
</dbReference>
<sequence>MKIFFLFFLITLIPTVVLAETKIEVGQTLPTVSLEGKDGVSGELKQNGEIKYINWDLENHNSKVMTILHLSARKPTEKNIQILVDLLDTETYGKFSKDHYITVNILNYDDIFSIFGISKPIAIKRFIKRFKKCTEAAFVLDDSSTVRDEWGLTEKGCAVILLDKNRKVVFYKDGDDKHVLLDMNECKVFLDKFKELINE</sequence>
<organism evidence="1 2">
    <name type="scientific">Candidatus Scalindua brodae</name>
    <dbReference type="NCBI Taxonomy" id="237368"/>
    <lineage>
        <taxon>Bacteria</taxon>
        <taxon>Pseudomonadati</taxon>
        <taxon>Planctomycetota</taxon>
        <taxon>Candidatus Brocadiia</taxon>
        <taxon>Candidatus Brocadiales</taxon>
        <taxon>Candidatus Scalinduaceae</taxon>
        <taxon>Candidatus Scalindua</taxon>
    </lineage>
</organism>
<reference evidence="1 2" key="1">
    <citation type="submission" date="2014-10" db="EMBL/GenBank/DDBJ databases">
        <title>Draft genome of anammox bacterium scalindua brodae, obtained using differential coverage binning of sequence data from two enrichment reactors.</title>
        <authorList>
            <person name="Speth D.R."/>
            <person name="Russ L."/>
            <person name="Kartal B."/>
            <person name="Op den Camp H.J."/>
            <person name="Dutilh B.E."/>
            <person name="Jetten M.S."/>
        </authorList>
    </citation>
    <scope>NUCLEOTIDE SEQUENCE [LARGE SCALE GENOMIC DNA]</scope>
    <source>
        <strain evidence="1">RU1</strain>
    </source>
</reference>
<name>A0A0B0ENL4_9BACT</name>
<dbReference type="eggNOG" id="COG3054">
    <property type="taxonomic scope" value="Bacteria"/>
</dbReference>
<comment type="caution">
    <text evidence="1">The sequence shown here is derived from an EMBL/GenBank/DDBJ whole genome shotgun (WGS) entry which is preliminary data.</text>
</comment>
<evidence type="ECO:0000313" key="2">
    <source>
        <dbReference type="Proteomes" id="UP000030652"/>
    </source>
</evidence>
<dbReference type="EMBL" id="JRYO01000045">
    <property type="protein sequence ID" value="KHE93631.1"/>
    <property type="molecule type" value="Genomic_DNA"/>
</dbReference>
<gene>
    <name evidence="1" type="ORF">SCABRO_00605</name>
</gene>
<dbReference type="Pfam" id="PF09695">
    <property type="entry name" value="YtfJ_HI0045"/>
    <property type="match status" value="1"/>
</dbReference>
<accession>A0A0B0ENL4</accession>
<proteinExistence type="predicted"/>
<dbReference type="Proteomes" id="UP000030652">
    <property type="component" value="Unassembled WGS sequence"/>
</dbReference>
<dbReference type="AlphaFoldDB" id="A0A0B0ENL4"/>
<evidence type="ECO:0000313" key="1">
    <source>
        <dbReference type="EMBL" id="KHE93631.1"/>
    </source>
</evidence>
<protein>
    <submittedName>
        <fullName evidence="1">Uncharacterized protein</fullName>
    </submittedName>
</protein>